<gene>
    <name evidence="1" type="ORF">QN277_023189</name>
</gene>
<dbReference type="AlphaFoldDB" id="A0AAE1KCP5"/>
<evidence type="ECO:0000313" key="2">
    <source>
        <dbReference type="Proteomes" id="UP001293593"/>
    </source>
</evidence>
<organism evidence="1 2">
    <name type="scientific">Acacia crassicarpa</name>
    <name type="common">northern wattle</name>
    <dbReference type="NCBI Taxonomy" id="499986"/>
    <lineage>
        <taxon>Eukaryota</taxon>
        <taxon>Viridiplantae</taxon>
        <taxon>Streptophyta</taxon>
        <taxon>Embryophyta</taxon>
        <taxon>Tracheophyta</taxon>
        <taxon>Spermatophyta</taxon>
        <taxon>Magnoliopsida</taxon>
        <taxon>eudicotyledons</taxon>
        <taxon>Gunneridae</taxon>
        <taxon>Pentapetalae</taxon>
        <taxon>rosids</taxon>
        <taxon>fabids</taxon>
        <taxon>Fabales</taxon>
        <taxon>Fabaceae</taxon>
        <taxon>Caesalpinioideae</taxon>
        <taxon>mimosoid clade</taxon>
        <taxon>Acacieae</taxon>
        <taxon>Acacia</taxon>
    </lineage>
</organism>
<accession>A0AAE1KCP5</accession>
<dbReference type="PANTHER" id="PTHR11017">
    <property type="entry name" value="LEUCINE-RICH REPEAT-CONTAINING PROTEIN"/>
    <property type="match status" value="1"/>
</dbReference>
<reference evidence="1" key="1">
    <citation type="submission" date="2023-10" db="EMBL/GenBank/DDBJ databases">
        <title>Chromosome-level genome of the transformable northern wattle, Acacia crassicarpa.</title>
        <authorList>
            <person name="Massaro I."/>
            <person name="Sinha N.R."/>
            <person name="Poethig S."/>
            <person name="Leichty A.R."/>
        </authorList>
    </citation>
    <scope>NUCLEOTIDE SEQUENCE</scope>
    <source>
        <strain evidence="1">Acra3RX</strain>
        <tissue evidence="1">Leaf</tissue>
    </source>
</reference>
<dbReference type="EMBL" id="JAWXYG010000006">
    <property type="protein sequence ID" value="KAK4270110.1"/>
    <property type="molecule type" value="Genomic_DNA"/>
</dbReference>
<dbReference type="GO" id="GO:0006952">
    <property type="term" value="P:defense response"/>
    <property type="evidence" value="ECO:0007669"/>
    <property type="project" value="InterPro"/>
</dbReference>
<sequence>MGKEIIRESAPKNLGERSRLWVHEDVLEVLTERTGTKAIEGISLKVQGTHIERLIEAFKEKQKLRLLQLDYVNLKGDHKHLSKKLRWLCWQGFPLKCTPNNFYQKELVAIDFKYSNLKVVWKDPQLLEKLKTLNLSHSSYLTQTPDFSKLPNLEMLVLKDCPSLMLVHQSIGDLKRIRLVNFKDCKCLRALPRSMYKLKSLSTLILSGCSLIDHLEEDIEQMKSVTVLKADKTAITTIPKSLARLEGLKHGYVSFPGLEGRARDIFPSLIWSWMSPSNIHQSDSESFFLSISSLVLSIAQNGSFHGLSPFLGDFAKLRGMWEECRPLFRFRGTMARLLDALYETNFMELESTRDTPQISYTEASASWERHEQLRIARPADSFNSLLLPMGVCSKANLLQEKISEGWNYGGCDDSHLPGDQYPDWFMYKGEGRSVIFKVPQVIGCHLKAMLLNVVYSSCMDNTTPQFLINILIINYTKATVIEHRGVWQSFYADAEWQNIISSVQPGDLMELV</sequence>
<dbReference type="SUPFAM" id="SSF52058">
    <property type="entry name" value="L domain-like"/>
    <property type="match status" value="1"/>
</dbReference>
<dbReference type="InterPro" id="IPR032675">
    <property type="entry name" value="LRR_dom_sf"/>
</dbReference>
<evidence type="ECO:0000313" key="1">
    <source>
        <dbReference type="EMBL" id="KAK4270110.1"/>
    </source>
</evidence>
<dbReference type="Gene3D" id="3.80.10.10">
    <property type="entry name" value="Ribonuclease Inhibitor"/>
    <property type="match status" value="1"/>
</dbReference>
<protein>
    <submittedName>
        <fullName evidence="1">Uncharacterized protein</fullName>
    </submittedName>
</protein>
<name>A0AAE1KCP5_9FABA</name>
<comment type="caution">
    <text evidence="1">The sequence shown here is derived from an EMBL/GenBank/DDBJ whole genome shotgun (WGS) entry which is preliminary data.</text>
</comment>
<dbReference type="InterPro" id="IPR044974">
    <property type="entry name" value="Disease_R_plants"/>
</dbReference>
<keyword evidence="2" id="KW-1185">Reference proteome</keyword>
<proteinExistence type="predicted"/>
<dbReference type="PANTHER" id="PTHR11017:SF271">
    <property type="entry name" value="DISEASE RESISTANCE PROTEIN (TIR-NBS-LRR CLASS) FAMILY"/>
    <property type="match status" value="1"/>
</dbReference>
<dbReference type="Proteomes" id="UP001293593">
    <property type="component" value="Unassembled WGS sequence"/>
</dbReference>